<dbReference type="AlphaFoldDB" id="A0A418IJ17"/>
<dbReference type="PANTHER" id="PTHR12110:SF21">
    <property type="entry name" value="XYLOSE ISOMERASE-LIKE TIM BARREL DOMAIN-CONTAINING PROTEIN"/>
    <property type="match status" value="1"/>
</dbReference>
<evidence type="ECO:0000259" key="1">
    <source>
        <dbReference type="Pfam" id="PF01261"/>
    </source>
</evidence>
<proteinExistence type="predicted"/>
<evidence type="ECO:0000313" key="3">
    <source>
        <dbReference type="Proteomes" id="UP000286317"/>
    </source>
</evidence>
<dbReference type="OrthoDB" id="9782626at2"/>
<reference evidence="2 3" key="1">
    <citation type="journal article" date="2016" name="Front. Microbiol.">
        <title>Comprehensive Phylogenetic Analysis of Bovine Non-aureus Staphylococci Species Based on Whole-Genome Sequencing.</title>
        <authorList>
            <person name="Naushad S."/>
            <person name="Barkema H.W."/>
            <person name="Luby C."/>
            <person name="Condas L.A."/>
            <person name="Nobrega D.B."/>
            <person name="Carson D.A."/>
            <person name="De Buck J."/>
        </authorList>
    </citation>
    <scope>NUCLEOTIDE SEQUENCE [LARGE SCALE GENOMIC DNA]</scope>
    <source>
        <strain evidence="2 3">SNUC 4554</strain>
    </source>
</reference>
<gene>
    <name evidence="2" type="ORF">BU112_01145</name>
</gene>
<name>A0A418IJ17_9STAP</name>
<dbReference type="Gene3D" id="3.20.20.150">
    <property type="entry name" value="Divalent-metal-dependent TIM barrel enzymes"/>
    <property type="match status" value="1"/>
</dbReference>
<accession>A0A418IJ17</accession>
<dbReference type="Pfam" id="PF01261">
    <property type="entry name" value="AP_endonuc_2"/>
    <property type="match status" value="1"/>
</dbReference>
<dbReference type="SUPFAM" id="SSF51658">
    <property type="entry name" value="Xylose isomerase-like"/>
    <property type="match status" value="1"/>
</dbReference>
<dbReference type="GO" id="GO:0016853">
    <property type="term" value="F:isomerase activity"/>
    <property type="evidence" value="ECO:0007669"/>
    <property type="project" value="UniProtKB-KW"/>
</dbReference>
<dbReference type="GeneID" id="79050993"/>
<feature type="domain" description="Xylose isomerase-like TIM barrel" evidence="1">
    <location>
        <begin position="21"/>
        <end position="259"/>
    </location>
</feature>
<evidence type="ECO:0000313" key="2">
    <source>
        <dbReference type="EMBL" id="RIN02948.1"/>
    </source>
</evidence>
<dbReference type="RefSeq" id="WP_119586323.1">
    <property type="nucleotide sequence ID" value="NZ_JAGEVL010000003.1"/>
</dbReference>
<dbReference type="PANTHER" id="PTHR12110">
    <property type="entry name" value="HYDROXYPYRUVATE ISOMERASE"/>
    <property type="match status" value="1"/>
</dbReference>
<keyword evidence="2" id="KW-0413">Isomerase</keyword>
<dbReference type="InterPro" id="IPR036237">
    <property type="entry name" value="Xyl_isomerase-like_sf"/>
</dbReference>
<dbReference type="InterPro" id="IPR013022">
    <property type="entry name" value="Xyl_isomerase-like_TIM-brl"/>
</dbReference>
<protein>
    <submittedName>
        <fullName evidence="2">Sugar phosphate isomerase/epimerase</fullName>
    </submittedName>
</protein>
<keyword evidence="3" id="KW-1185">Reference proteome</keyword>
<sequence length="280" mass="32240">MKIGYNVATTKENATLQEEMELCEKHGYDFIEIQMDKLPEYLKSHSLEEMKDFFDKHHIKPLSLNALQFFNNRTPKDYKLVLETFEEWLSIADYIGAQYIVVVPLVTNQKILNKEIHESCVHVLKEFSNKATQYNINVALEFLGAPNATVNTLKQADAIVEEVNEKNIGLVLDFFHFHAMGSNITDLKKSTINNLFLLHINDVDDYPIGVLTDEDRCFPGYGVIDIEGILSTLKEADFKGEFISIELFRPEYYKMKAEDVIVKSKNTMVDKIRPFFPVKA</sequence>
<comment type="caution">
    <text evidence="2">The sequence shown here is derived from an EMBL/GenBank/DDBJ whole genome shotgun (WGS) entry which is preliminary data.</text>
</comment>
<dbReference type="Proteomes" id="UP000286317">
    <property type="component" value="Unassembled WGS sequence"/>
</dbReference>
<dbReference type="EMBL" id="QXUF01000004">
    <property type="protein sequence ID" value="RIN02948.1"/>
    <property type="molecule type" value="Genomic_DNA"/>
</dbReference>
<organism evidence="2 3">
    <name type="scientific">Staphylococcus shinii</name>
    <dbReference type="NCBI Taxonomy" id="2912228"/>
    <lineage>
        <taxon>Bacteria</taxon>
        <taxon>Bacillati</taxon>
        <taxon>Bacillota</taxon>
        <taxon>Bacilli</taxon>
        <taxon>Bacillales</taxon>
        <taxon>Staphylococcaceae</taxon>
        <taxon>Staphylococcus</taxon>
    </lineage>
</organism>
<dbReference type="InterPro" id="IPR050312">
    <property type="entry name" value="IolE/XylAMocC-like"/>
</dbReference>